<proteinExistence type="predicted"/>
<gene>
    <name evidence="1" type="ORF">N3K66_003485</name>
</gene>
<comment type="caution">
    <text evidence="1">The sequence shown here is derived from an EMBL/GenBank/DDBJ whole genome shotgun (WGS) entry which is preliminary data.</text>
</comment>
<evidence type="ECO:0000313" key="2">
    <source>
        <dbReference type="Proteomes" id="UP001163324"/>
    </source>
</evidence>
<dbReference type="EMBL" id="CM047942">
    <property type="protein sequence ID" value="KAI9901668.1"/>
    <property type="molecule type" value="Genomic_DNA"/>
</dbReference>
<protein>
    <submittedName>
        <fullName evidence="1">Uncharacterized protein</fullName>
    </submittedName>
</protein>
<sequence>MDVQVSTPIAVASLEADSAYQYNPITGEGDVRILTLYPGRGDEPLVGELTTENLAAAQPYEAVSYVWGPGARRKSLICSSNGRYLPLTQSIHDTLSCIRDPDRPRRLWADQICINQDDVVERSHQVTLMNAIYQGAAKVLVWLGPDDEGIAEEAIGMVKYLNGVFEDEEAHQIFKRAHSEGLGSQSEEPWVPLSKLTKQPWFTRLWIVQEIGTSTPATLFWGKSQVDWEQLSFVAGVLNVHYHFLRTKFSIFTPNIRYLYQRFVEPHGATDDHHNRSNFVYELHRARHLQSKDPRDHVYGFLGHFSIRKGGAALAGLRPDYRKSVEDVFTDVAIRGLTGASCLILLSACHNVAFPNLTGRTKKMALNLPSWVPDWRVLPLHLLGSPSTPHRASGSTTPRLEIGESKRTLRIFGVRFGTVQKHWWTFHGNAFQFRSSAKKYPTPTKLPIDTLWRDICGHDEFGLDARYVTGEPAFFALAQTLTNGCIGVDRTRKYEDIPQKEWLCGAAAYLARAKVDELHRNVSSELRALAPAGDAFKWSHEATLVTRYRRFAITDQGYYVLGPDIMREGDILVVFYGGRVPYMLRPLYGNKWQLLGECYVHGMMNGEALRGKVEEEGFSIR</sequence>
<dbReference type="Proteomes" id="UP001163324">
    <property type="component" value="Chromosome 3"/>
</dbReference>
<organism evidence="1 2">
    <name type="scientific">Trichothecium roseum</name>
    <dbReference type="NCBI Taxonomy" id="47278"/>
    <lineage>
        <taxon>Eukaryota</taxon>
        <taxon>Fungi</taxon>
        <taxon>Dikarya</taxon>
        <taxon>Ascomycota</taxon>
        <taxon>Pezizomycotina</taxon>
        <taxon>Sordariomycetes</taxon>
        <taxon>Hypocreomycetidae</taxon>
        <taxon>Hypocreales</taxon>
        <taxon>Hypocreales incertae sedis</taxon>
        <taxon>Trichothecium</taxon>
    </lineage>
</organism>
<evidence type="ECO:0000313" key="1">
    <source>
        <dbReference type="EMBL" id="KAI9901668.1"/>
    </source>
</evidence>
<keyword evidence="2" id="KW-1185">Reference proteome</keyword>
<reference evidence="1" key="1">
    <citation type="submission" date="2022-10" db="EMBL/GenBank/DDBJ databases">
        <title>Complete Genome of Trichothecium roseum strain YXFP-22015, a Plant Pathogen Isolated from Citrus.</title>
        <authorList>
            <person name="Wang Y."/>
            <person name="Zhu L."/>
        </authorList>
    </citation>
    <scope>NUCLEOTIDE SEQUENCE</scope>
    <source>
        <strain evidence="1">YXFP-22015</strain>
    </source>
</reference>
<name>A0ACC0V5V9_9HYPO</name>
<accession>A0ACC0V5V9</accession>